<feature type="domain" description="Rhodanese" evidence="2">
    <location>
        <begin position="47"/>
        <end position="143"/>
    </location>
</feature>
<dbReference type="AlphaFoldDB" id="A0A9W6N7V2"/>
<reference evidence="3" key="1">
    <citation type="journal article" date="2014" name="Int. J. Syst. Evol. Microbiol.">
        <title>Complete genome sequence of Corynebacterium casei LMG S-19264T (=DSM 44701T), isolated from a smear-ripened cheese.</title>
        <authorList>
            <consortium name="US DOE Joint Genome Institute (JGI-PGF)"/>
            <person name="Walter F."/>
            <person name="Albersmeier A."/>
            <person name="Kalinowski J."/>
            <person name="Ruckert C."/>
        </authorList>
    </citation>
    <scope>NUCLEOTIDE SEQUENCE</scope>
    <source>
        <strain evidence="3">VKM B-2748</strain>
    </source>
</reference>
<evidence type="ECO:0000313" key="4">
    <source>
        <dbReference type="Proteomes" id="UP001143309"/>
    </source>
</evidence>
<sequence>MTSTTAPTAPDMLNFTAGFGSTSQTPRARRSRRPVAIDARSVVALKRKQGCAVVDLRDWEVLDRTGWVSGSLHCPPGEFAALIDPASPLHVRLFEPGATIVFYGGPNASPLAAARKARAMGLDARAMRGGLQAWRDAGGRVAGHPESALPALRSSLRTAWRYSLSGVKRRVAQLKRRFA</sequence>
<dbReference type="RefSeq" id="WP_271201270.1">
    <property type="nucleotide sequence ID" value="NZ_BSFL01000003.1"/>
</dbReference>
<dbReference type="Pfam" id="PF00581">
    <property type="entry name" value="Rhodanese"/>
    <property type="match status" value="1"/>
</dbReference>
<feature type="region of interest" description="Disordered" evidence="1">
    <location>
        <begin position="1"/>
        <end position="33"/>
    </location>
</feature>
<name>A0A9W6N7V2_9HYPH</name>
<accession>A0A9W6N7V2</accession>
<dbReference type="SUPFAM" id="SSF52821">
    <property type="entry name" value="Rhodanese/Cell cycle control phosphatase"/>
    <property type="match status" value="1"/>
</dbReference>
<protein>
    <recommendedName>
        <fullName evidence="2">Rhodanese domain-containing protein</fullName>
    </recommendedName>
</protein>
<reference evidence="3" key="2">
    <citation type="submission" date="2023-01" db="EMBL/GenBank/DDBJ databases">
        <authorList>
            <person name="Sun Q."/>
            <person name="Evtushenko L."/>
        </authorList>
    </citation>
    <scope>NUCLEOTIDE SEQUENCE</scope>
    <source>
        <strain evidence="3">VKM B-2748</strain>
    </source>
</reference>
<evidence type="ECO:0000256" key="1">
    <source>
        <dbReference type="SAM" id="MobiDB-lite"/>
    </source>
</evidence>
<proteinExistence type="predicted"/>
<comment type="caution">
    <text evidence="3">The sequence shown here is derived from an EMBL/GenBank/DDBJ whole genome shotgun (WGS) entry which is preliminary data.</text>
</comment>
<dbReference type="EMBL" id="BSFL01000003">
    <property type="protein sequence ID" value="GLK80786.1"/>
    <property type="molecule type" value="Genomic_DNA"/>
</dbReference>
<gene>
    <name evidence="3" type="ORF">GCM10008174_25270</name>
</gene>
<dbReference type="Proteomes" id="UP001143309">
    <property type="component" value="Unassembled WGS sequence"/>
</dbReference>
<organism evidence="3 4">
    <name type="scientific">Methylopila turkensis</name>
    <dbReference type="NCBI Taxonomy" id="1437816"/>
    <lineage>
        <taxon>Bacteria</taxon>
        <taxon>Pseudomonadati</taxon>
        <taxon>Pseudomonadota</taxon>
        <taxon>Alphaproteobacteria</taxon>
        <taxon>Hyphomicrobiales</taxon>
        <taxon>Methylopilaceae</taxon>
        <taxon>Methylopila</taxon>
    </lineage>
</organism>
<dbReference type="PROSITE" id="PS50206">
    <property type="entry name" value="RHODANESE_3"/>
    <property type="match status" value="1"/>
</dbReference>
<dbReference type="InterPro" id="IPR001763">
    <property type="entry name" value="Rhodanese-like_dom"/>
</dbReference>
<evidence type="ECO:0000313" key="3">
    <source>
        <dbReference type="EMBL" id="GLK80786.1"/>
    </source>
</evidence>
<dbReference type="InterPro" id="IPR036873">
    <property type="entry name" value="Rhodanese-like_dom_sf"/>
</dbReference>
<dbReference type="Gene3D" id="3.40.250.10">
    <property type="entry name" value="Rhodanese-like domain"/>
    <property type="match status" value="1"/>
</dbReference>
<keyword evidence="4" id="KW-1185">Reference proteome</keyword>
<evidence type="ECO:0000259" key="2">
    <source>
        <dbReference type="PROSITE" id="PS50206"/>
    </source>
</evidence>